<keyword evidence="2" id="KW-0732">Signal</keyword>
<dbReference type="Gene3D" id="2.60.120.200">
    <property type="match status" value="1"/>
</dbReference>
<feature type="region of interest" description="Disordered" evidence="1">
    <location>
        <begin position="386"/>
        <end position="471"/>
    </location>
</feature>
<dbReference type="EMBL" id="JAPZBS010000005">
    <property type="protein sequence ID" value="KAJ5371019.1"/>
    <property type="molecule type" value="Genomic_DNA"/>
</dbReference>
<accession>A0A9W9V826</accession>
<evidence type="ECO:0000313" key="4">
    <source>
        <dbReference type="Proteomes" id="UP001147782"/>
    </source>
</evidence>
<feature type="region of interest" description="Disordered" evidence="1">
    <location>
        <begin position="22"/>
        <end position="44"/>
    </location>
</feature>
<dbReference type="SUPFAM" id="SSF49899">
    <property type="entry name" value="Concanavalin A-like lectins/glucanases"/>
    <property type="match status" value="1"/>
</dbReference>
<dbReference type="PANTHER" id="PTHR38121">
    <property type="entry name" value="GH16 DOMAIN-CONTAINING PROTEIN"/>
    <property type="match status" value="1"/>
</dbReference>
<feature type="compositionally biased region" description="Basic residues" evidence="1">
    <location>
        <begin position="433"/>
        <end position="466"/>
    </location>
</feature>
<sequence>MKPGALSSVILGLAILSASLTSASSSDPLLEISEKPRRKKDPRECDCFTVTGPDPGYFQHYKLWDFRSVPLARQAHAEILDSQDDEVEQLADWDEEDDEEDDVDGNENDHRGDQDETKDAHAAAGQPDTLWFFETAFDKDWISQKWQRPRTDEAPIPMVNSKHNVFFTRNRQELDDVVTFLVLRTTRHWDYTSTSEIETKVRNIFHCSLRVRLRILPHNLVLSQPESSPVWDNQSVVLNETASSAESKPHPGACVGIFTYRAQNCESDIEILTKDPPYRVHYANQPDYDWIKDAMIPGASTIADLPVHWTTWSTHRLDWLSNISRWWVNNKPQDAKTYRVPDQPSRLVINLWSDGGSWTGDMRRGESVLMAIDYIELAYNISSGDSQGFEIPPSERHGGHQIPAGNTSSSDVDSWLDDSWEPGAEIIDGSSMKKCKKARKGRKCRKGRKGRKGRKKHGKRPKRPHHREPSPWCEHACNIDDLRFANGGLRG</sequence>
<evidence type="ECO:0000256" key="2">
    <source>
        <dbReference type="SAM" id="SignalP"/>
    </source>
</evidence>
<feature type="compositionally biased region" description="Acidic residues" evidence="1">
    <location>
        <begin position="93"/>
        <end position="106"/>
    </location>
</feature>
<evidence type="ECO:0000256" key="1">
    <source>
        <dbReference type="SAM" id="MobiDB-lite"/>
    </source>
</evidence>
<reference evidence="3" key="2">
    <citation type="journal article" date="2023" name="IMA Fungus">
        <title>Comparative genomic study of the Penicillium genus elucidates a diverse pangenome and 15 lateral gene transfer events.</title>
        <authorList>
            <person name="Petersen C."/>
            <person name="Sorensen T."/>
            <person name="Nielsen M.R."/>
            <person name="Sondergaard T.E."/>
            <person name="Sorensen J.L."/>
            <person name="Fitzpatrick D.A."/>
            <person name="Frisvad J.C."/>
            <person name="Nielsen K.L."/>
        </authorList>
    </citation>
    <scope>NUCLEOTIDE SEQUENCE</scope>
    <source>
        <strain evidence="3">IBT 29864</strain>
    </source>
</reference>
<feature type="compositionally biased region" description="Basic and acidic residues" evidence="1">
    <location>
        <begin position="107"/>
        <end position="121"/>
    </location>
</feature>
<dbReference type="CDD" id="cd00413">
    <property type="entry name" value="Glyco_hydrolase_16"/>
    <property type="match status" value="1"/>
</dbReference>
<evidence type="ECO:0008006" key="5">
    <source>
        <dbReference type="Google" id="ProtNLM"/>
    </source>
</evidence>
<name>A0A9W9V826_9EURO</name>
<feature type="region of interest" description="Disordered" evidence="1">
    <location>
        <begin position="93"/>
        <end position="124"/>
    </location>
</feature>
<proteinExistence type="predicted"/>
<dbReference type="GeneID" id="81439219"/>
<dbReference type="Proteomes" id="UP001147782">
    <property type="component" value="Unassembled WGS sequence"/>
</dbReference>
<feature type="signal peptide" evidence="2">
    <location>
        <begin position="1"/>
        <end position="25"/>
    </location>
</feature>
<dbReference type="InterPro" id="IPR013320">
    <property type="entry name" value="ConA-like_dom_sf"/>
</dbReference>
<evidence type="ECO:0000313" key="3">
    <source>
        <dbReference type="EMBL" id="KAJ5371019.1"/>
    </source>
</evidence>
<keyword evidence="4" id="KW-1185">Reference proteome</keyword>
<feature type="chain" id="PRO_5040904800" description="GH16 domain-containing protein" evidence="2">
    <location>
        <begin position="26"/>
        <end position="491"/>
    </location>
</feature>
<reference evidence="3" key="1">
    <citation type="submission" date="2022-11" db="EMBL/GenBank/DDBJ databases">
        <authorList>
            <person name="Petersen C."/>
        </authorList>
    </citation>
    <scope>NUCLEOTIDE SEQUENCE</scope>
    <source>
        <strain evidence="3">IBT 29864</strain>
    </source>
</reference>
<comment type="caution">
    <text evidence="3">The sequence shown here is derived from an EMBL/GenBank/DDBJ whole genome shotgun (WGS) entry which is preliminary data.</text>
</comment>
<protein>
    <recommendedName>
        <fullName evidence="5">GH16 domain-containing protein</fullName>
    </recommendedName>
</protein>
<dbReference type="OrthoDB" id="4388755at2759"/>
<gene>
    <name evidence="3" type="ORF">N7496_007111</name>
</gene>
<dbReference type="AlphaFoldDB" id="A0A9W9V826"/>
<organism evidence="3 4">
    <name type="scientific">Penicillium cataractarum</name>
    <dbReference type="NCBI Taxonomy" id="2100454"/>
    <lineage>
        <taxon>Eukaryota</taxon>
        <taxon>Fungi</taxon>
        <taxon>Dikarya</taxon>
        <taxon>Ascomycota</taxon>
        <taxon>Pezizomycotina</taxon>
        <taxon>Eurotiomycetes</taxon>
        <taxon>Eurotiomycetidae</taxon>
        <taxon>Eurotiales</taxon>
        <taxon>Aspergillaceae</taxon>
        <taxon>Penicillium</taxon>
    </lineage>
</organism>
<dbReference type="RefSeq" id="XP_056555453.1">
    <property type="nucleotide sequence ID" value="XM_056700040.1"/>
</dbReference>
<dbReference type="PANTHER" id="PTHR38121:SF4">
    <property type="entry name" value="GH16 DOMAIN-CONTAINING PROTEIN-RELATED"/>
    <property type="match status" value="1"/>
</dbReference>